<proteinExistence type="predicted"/>
<sequence length="394" mass="46483">ISSSCLILQIYEKLKSTKIKKAGSIYFDQLLKYAEKYNFSNHGIFDGLPNLHEICLCIRSNTNYDNLSNINDSIKDFLDYIVKIKDVRLIIDFESGDNDSLANALKMLNYGKTINLNIQMDYDLDWNKYLKENNYNFTEEMINIKDEIKFLMVSINEINDFKVLKILLNSLENLQNIKIYVETSLLKVILDEYKSLDDAKSYLKEFFNYRSCLKHLTSARISFGSYDTSPENSSSENMKHLYNFMMDCIISILPSSISKLLYLMEVEHMTLEFFEKIGILFPSLTTISFLLCYNIPENALYKIPSLRNVVFNGERKVNIPPWVETVMFLYFDIDFYYPDDIVSDNKNNEHYFTLMDNKFNISLRCLKENDIYYIAFLKNFEKWKELDKLMSICY</sequence>
<reference evidence="2" key="1">
    <citation type="submission" date="2017-02" db="UniProtKB">
        <authorList>
            <consortium name="WormBaseParasite"/>
        </authorList>
    </citation>
    <scope>IDENTIFICATION</scope>
</reference>
<organism evidence="1 2">
    <name type="scientific">Strongyloides papillosus</name>
    <name type="common">Intestinal threadworm</name>
    <dbReference type="NCBI Taxonomy" id="174720"/>
    <lineage>
        <taxon>Eukaryota</taxon>
        <taxon>Metazoa</taxon>
        <taxon>Ecdysozoa</taxon>
        <taxon>Nematoda</taxon>
        <taxon>Chromadorea</taxon>
        <taxon>Rhabditida</taxon>
        <taxon>Tylenchina</taxon>
        <taxon>Panagrolaimomorpha</taxon>
        <taxon>Strongyloidoidea</taxon>
        <taxon>Strongyloididae</taxon>
        <taxon>Strongyloides</taxon>
    </lineage>
</organism>
<dbReference type="Proteomes" id="UP000046392">
    <property type="component" value="Unplaced"/>
</dbReference>
<accession>A0A0N5BSI3</accession>
<dbReference type="AlphaFoldDB" id="A0A0N5BSI3"/>
<evidence type="ECO:0000313" key="1">
    <source>
        <dbReference type="Proteomes" id="UP000046392"/>
    </source>
</evidence>
<dbReference type="WBParaSite" id="SPAL_0000882500.1">
    <property type="protein sequence ID" value="SPAL_0000882500.1"/>
    <property type="gene ID" value="SPAL_0000882500"/>
</dbReference>
<evidence type="ECO:0000313" key="2">
    <source>
        <dbReference type="WBParaSite" id="SPAL_0000882500.1"/>
    </source>
</evidence>
<name>A0A0N5BSI3_STREA</name>
<keyword evidence="1" id="KW-1185">Reference proteome</keyword>
<protein>
    <submittedName>
        <fullName evidence="2">F-box domain-containing protein</fullName>
    </submittedName>
</protein>